<dbReference type="KEGG" id="amd:AMED_7518"/>
<evidence type="ECO:0000256" key="1">
    <source>
        <dbReference type="SAM" id="Phobius"/>
    </source>
</evidence>
<reference evidence="2 3" key="1">
    <citation type="journal article" date="2010" name="Cell Res.">
        <title>Complete genome sequence of the rifamycin SV-producing Amycolatopsis mediterranei U32 revealed its genetic characteristics in phylogeny and metabolism.</title>
        <authorList>
            <person name="Zhao W."/>
            <person name="Zhong Y."/>
            <person name="Yuan H."/>
            <person name="Wang J."/>
            <person name="Zheng H."/>
            <person name="Wang Y."/>
            <person name="Cen X."/>
            <person name="Xu F."/>
            <person name="Bai J."/>
            <person name="Han X."/>
            <person name="Lu G."/>
            <person name="Zhu Y."/>
            <person name="Shao Z."/>
            <person name="Yan H."/>
            <person name="Li C."/>
            <person name="Peng N."/>
            <person name="Zhang Z."/>
            <person name="Zhang Y."/>
            <person name="Lin W."/>
            <person name="Fan Y."/>
            <person name="Qin Z."/>
            <person name="Hu Y."/>
            <person name="Zhu B."/>
            <person name="Wang S."/>
            <person name="Ding X."/>
            <person name="Zhao G.P."/>
        </authorList>
    </citation>
    <scope>NUCLEOTIDE SEQUENCE [LARGE SCALE GENOMIC DNA]</scope>
    <source>
        <strain evidence="3">U-32</strain>
    </source>
</reference>
<dbReference type="HOGENOM" id="CLU_121463_0_0_11"/>
<dbReference type="PATRIC" id="fig|749927.5.peg.7816"/>
<organism evidence="2 3">
    <name type="scientific">Amycolatopsis mediterranei (strain U-32)</name>
    <dbReference type="NCBI Taxonomy" id="749927"/>
    <lineage>
        <taxon>Bacteria</taxon>
        <taxon>Bacillati</taxon>
        <taxon>Actinomycetota</taxon>
        <taxon>Actinomycetes</taxon>
        <taxon>Pseudonocardiales</taxon>
        <taxon>Pseudonocardiaceae</taxon>
        <taxon>Amycolatopsis</taxon>
    </lineage>
</organism>
<keyword evidence="1" id="KW-1133">Transmembrane helix</keyword>
<keyword evidence="1" id="KW-0812">Transmembrane</keyword>
<dbReference type="InterPro" id="IPR036259">
    <property type="entry name" value="MFS_trans_sf"/>
</dbReference>
<dbReference type="AlphaFoldDB" id="A0A0H3DEV3"/>
<evidence type="ECO:0008006" key="4">
    <source>
        <dbReference type="Google" id="ProtNLM"/>
    </source>
</evidence>
<keyword evidence="1" id="KW-0472">Membrane</keyword>
<dbReference type="SUPFAM" id="SSF103473">
    <property type="entry name" value="MFS general substrate transporter"/>
    <property type="match status" value="1"/>
</dbReference>
<name>A0A0H3DEV3_AMYMU</name>
<evidence type="ECO:0000313" key="2">
    <source>
        <dbReference type="EMBL" id="ADJ49231.1"/>
    </source>
</evidence>
<protein>
    <recommendedName>
        <fullName evidence="4">Major facilitator transporter</fullName>
    </recommendedName>
</protein>
<dbReference type="eggNOG" id="COG2814">
    <property type="taxonomic scope" value="Bacteria"/>
</dbReference>
<evidence type="ECO:0000313" key="3">
    <source>
        <dbReference type="Proteomes" id="UP000000328"/>
    </source>
</evidence>
<dbReference type="EMBL" id="CP002000">
    <property type="protein sequence ID" value="ADJ49231.1"/>
    <property type="molecule type" value="Genomic_DNA"/>
</dbReference>
<dbReference type="Proteomes" id="UP000000328">
    <property type="component" value="Chromosome"/>
</dbReference>
<feature type="transmembrane region" description="Helical" evidence="1">
    <location>
        <begin position="87"/>
        <end position="107"/>
    </location>
</feature>
<sequence length="116" mass="11255">MVLGTVGVAVAAALLAVFAGSPALVYVAVALWGLGWGGVPTLLQTAAGNAGGEAADNAQAMLVTLWNAAMAAGGVAGGVLLDAAGPAAFPWTLLALLLPVLAVVIGARRHGFPARS</sequence>
<proteinExistence type="predicted"/>
<dbReference type="Gene3D" id="1.20.1250.20">
    <property type="entry name" value="MFS general substrate transporter like domains"/>
    <property type="match status" value="1"/>
</dbReference>
<gene>
    <name evidence="2" type="ordered locus">AMED_7518</name>
</gene>
<accession>A0A0H3DEV3</accession>